<evidence type="ECO:0000256" key="6">
    <source>
        <dbReference type="ARBA" id="ARBA00023128"/>
    </source>
</evidence>
<evidence type="ECO:0000313" key="9">
    <source>
        <dbReference type="EMBL" id="PIA57125.1"/>
    </source>
</evidence>
<dbReference type="Gene3D" id="1.20.5.340">
    <property type="match status" value="1"/>
</dbReference>
<keyword evidence="3 8" id="KW-0812">Transmembrane</keyword>
<sequence length="242" mass="26721">MAIAASCSKRAVQQIGITSSSAVTEIHRRLLLSNLSSSHASSSSSSSPLRHMSQLAKSPGKQRAFLVDTLAMVRGLESQGVPSKQAEAITSALTQVMSDSSENVAQSFISKLEMQKFEMLHESSLSSFKSQVQSSQENHYASLKTETEKLRNDIEKMRSELRYEIDKVTAGQRLDLNLERGRITDLLNNQNAETTDLTNKLDREIHALRAQLEAAKYDVIKYCIGTLVSISAVGFSLIRILM</sequence>
<dbReference type="Pfam" id="PF07798">
    <property type="entry name" value="CCDC90-like"/>
    <property type="match status" value="1"/>
</dbReference>
<evidence type="ECO:0000256" key="1">
    <source>
        <dbReference type="ARBA" id="ARBA00004173"/>
    </source>
</evidence>
<evidence type="ECO:0000256" key="7">
    <source>
        <dbReference type="ARBA" id="ARBA00023136"/>
    </source>
</evidence>
<evidence type="ECO:0000256" key="3">
    <source>
        <dbReference type="ARBA" id="ARBA00022692"/>
    </source>
</evidence>
<dbReference type="AlphaFoldDB" id="A0A2G5EMX5"/>
<protein>
    <recommendedName>
        <fullName evidence="11">DUF1640 domain-containing protein</fullName>
    </recommendedName>
</protein>
<dbReference type="FunFam" id="1.20.5.340:FF:000029">
    <property type="entry name" value="Coiled-coil domain-containing protein 90-like"/>
    <property type="match status" value="1"/>
</dbReference>
<proteinExistence type="predicted"/>
<dbReference type="GO" id="GO:0005739">
    <property type="term" value="C:mitochondrion"/>
    <property type="evidence" value="ECO:0007669"/>
    <property type="project" value="UniProtKB-SubCell"/>
</dbReference>
<organism evidence="9 10">
    <name type="scientific">Aquilegia coerulea</name>
    <name type="common">Rocky mountain columbine</name>
    <dbReference type="NCBI Taxonomy" id="218851"/>
    <lineage>
        <taxon>Eukaryota</taxon>
        <taxon>Viridiplantae</taxon>
        <taxon>Streptophyta</taxon>
        <taxon>Embryophyta</taxon>
        <taxon>Tracheophyta</taxon>
        <taxon>Spermatophyta</taxon>
        <taxon>Magnoliopsida</taxon>
        <taxon>Ranunculales</taxon>
        <taxon>Ranunculaceae</taxon>
        <taxon>Thalictroideae</taxon>
        <taxon>Aquilegia</taxon>
    </lineage>
</organism>
<feature type="transmembrane region" description="Helical" evidence="8">
    <location>
        <begin position="219"/>
        <end position="241"/>
    </location>
</feature>
<dbReference type="InterPro" id="IPR024461">
    <property type="entry name" value="CCDC90-like"/>
</dbReference>
<dbReference type="GO" id="GO:0016020">
    <property type="term" value="C:membrane"/>
    <property type="evidence" value="ECO:0007669"/>
    <property type="project" value="UniProtKB-SubCell"/>
</dbReference>
<evidence type="ECO:0000256" key="4">
    <source>
        <dbReference type="ARBA" id="ARBA00022989"/>
    </source>
</evidence>
<keyword evidence="6" id="KW-0496">Mitochondrion</keyword>
<dbReference type="FunCoup" id="A0A2G5EMX5">
    <property type="interactions" value="2600"/>
</dbReference>
<comment type="subcellular location">
    <subcellularLocation>
        <location evidence="2">Membrane</location>
    </subcellularLocation>
    <subcellularLocation>
        <location evidence="1">Mitochondrion</location>
    </subcellularLocation>
</comment>
<evidence type="ECO:0000256" key="5">
    <source>
        <dbReference type="ARBA" id="ARBA00023054"/>
    </source>
</evidence>
<dbReference type="STRING" id="218851.A0A2G5EMX5"/>
<dbReference type="EMBL" id="KZ305023">
    <property type="protein sequence ID" value="PIA57125.1"/>
    <property type="molecule type" value="Genomic_DNA"/>
</dbReference>
<accession>A0A2G5EMX5</accession>
<evidence type="ECO:0000256" key="2">
    <source>
        <dbReference type="ARBA" id="ARBA00004370"/>
    </source>
</evidence>
<dbReference type="Proteomes" id="UP000230069">
    <property type="component" value="Unassembled WGS sequence"/>
</dbReference>
<dbReference type="InParanoid" id="A0A2G5EMX5"/>
<keyword evidence="7 8" id="KW-0472">Membrane</keyword>
<gene>
    <name evidence="9" type="ORF">AQUCO_00600095v1</name>
</gene>
<keyword evidence="10" id="KW-1185">Reference proteome</keyword>
<evidence type="ECO:0000313" key="10">
    <source>
        <dbReference type="Proteomes" id="UP000230069"/>
    </source>
</evidence>
<name>A0A2G5EMX5_AQUCA</name>
<evidence type="ECO:0000256" key="8">
    <source>
        <dbReference type="SAM" id="Phobius"/>
    </source>
</evidence>
<reference evidence="9 10" key="1">
    <citation type="submission" date="2017-09" db="EMBL/GenBank/DDBJ databases">
        <title>WGS assembly of Aquilegia coerulea Goldsmith.</title>
        <authorList>
            <person name="Hodges S."/>
            <person name="Kramer E."/>
            <person name="Nordborg M."/>
            <person name="Tomkins J."/>
            <person name="Borevitz J."/>
            <person name="Derieg N."/>
            <person name="Yan J."/>
            <person name="Mihaltcheva S."/>
            <person name="Hayes R.D."/>
            <person name="Rokhsar D."/>
        </authorList>
    </citation>
    <scope>NUCLEOTIDE SEQUENCE [LARGE SCALE GENOMIC DNA]</scope>
    <source>
        <strain evidence="10">cv. Goldsmith</strain>
    </source>
</reference>
<dbReference type="OrthoDB" id="889336at2759"/>
<keyword evidence="4 8" id="KW-1133">Transmembrane helix</keyword>
<evidence type="ECO:0008006" key="11">
    <source>
        <dbReference type="Google" id="ProtNLM"/>
    </source>
</evidence>
<keyword evidence="5" id="KW-0175">Coiled coil</keyword>
<dbReference type="PANTHER" id="PTHR14360">
    <property type="entry name" value="PROTEIN FMP32, MITOCHONDRIAL"/>
    <property type="match status" value="1"/>
</dbReference>
<dbReference type="PANTHER" id="PTHR14360:SF1">
    <property type="entry name" value="PROTEIN FMP32, MITOCHONDRIAL"/>
    <property type="match status" value="1"/>
</dbReference>